<proteinExistence type="predicted"/>
<sequence length="41" mass="4598">MCVTCYPKFQQFTYRTPYECGIPKGDVCALFNLLGDDSSAD</sequence>
<dbReference type="Proteomes" id="UP000033441">
    <property type="component" value="Unassembled WGS sequence"/>
</dbReference>
<dbReference type="AlphaFoldDB" id="A0A0F3NDG1"/>
<evidence type="ECO:0000313" key="1">
    <source>
        <dbReference type="EMBL" id="KJV64964.1"/>
    </source>
</evidence>
<name>A0A0F3NDG1_ANAPH</name>
<gene>
    <name evidence="1" type="ORF">APHMUC_0134</name>
</gene>
<dbReference type="PATRIC" id="fig|1359152.3.peg.140"/>
<organism evidence="1 2">
    <name type="scientific">Anaplasma phagocytophilum str. ApMUC09</name>
    <dbReference type="NCBI Taxonomy" id="1359152"/>
    <lineage>
        <taxon>Bacteria</taxon>
        <taxon>Pseudomonadati</taxon>
        <taxon>Pseudomonadota</taxon>
        <taxon>Alphaproteobacteria</taxon>
        <taxon>Rickettsiales</taxon>
        <taxon>Anaplasmataceae</taxon>
        <taxon>Anaplasma</taxon>
        <taxon>phagocytophilum group</taxon>
    </lineage>
</organism>
<accession>A0A0F3NDG1</accession>
<comment type="caution">
    <text evidence="1">The sequence shown here is derived from an EMBL/GenBank/DDBJ whole genome shotgun (WGS) entry which is preliminary data.</text>
</comment>
<protein>
    <submittedName>
        <fullName evidence="1">Uncharacterized protein</fullName>
    </submittedName>
</protein>
<evidence type="ECO:0000313" key="2">
    <source>
        <dbReference type="Proteomes" id="UP000033441"/>
    </source>
</evidence>
<reference evidence="1 2" key="1">
    <citation type="submission" date="2015-02" db="EMBL/GenBank/DDBJ databases">
        <title>Genome Sequencing of Rickettsiales.</title>
        <authorList>
            <person name="Daugherty S.C."/>
            <person name="Su Q."/>
            <person name="Abolude K."/>
            <person name="Beier-Sexton M."/>
            <person name="Carlyon J.A."/>
            <person name="Carter R."/>
            <person name="Day N.P."/>
            <person name="Dumler S.J."/>
            <person name="Dyachenko V."/>
            <person name="Godinez A."/>
            <person name="Kurtti T.J."/>
            <person name="Lichay M."/>
            <person name="Mullins K.E."/>
            <person name="Ott S."/>
            <person name="Pappas-Brown V."/>
            <person name="Paris D.H."/>
            <person name="Patel P."/>
            <person name="Richards A.L."/>
            <person name="Sadzewicz L."/>
            <person name="Sears K."/>
            <person name="Seidman D."/>
            <person name="Sengamalay N."/>
            <person name="Stenos J."/>
            <person name="Tallon L.J."/>
            <person name="Vincent G."/>
            <person name="Fraser C.M."/>
            <person name="Munderloh U."/>
            <person name="Dunning-Hotopp J.C."/>
        </authorList>
    </citation>
    <scope>NUCLEOTIDE SEQUENCE [LARGE SCALE GENOMIC DNA]</scope>
    <source>
        <strain evidence="1 2">ApMUC09</strain>
    </source>
</reference>
<dbReference type="EMBL" id="LANV01000001">
    <property type="protein sequence ID" value="KJV64964.1"/>
    <property type="molecule type" value="Genomic_DNA"/>
</dbReference>